<dbReference type="Ensembl" id="ENSDLAT00005021845.2">
    <property type="protein sequence ID" value="ENSDLAP00005020373.2"/>
    <property type="gene ID" value="ENSDLAG00005009484.2"/>
</dbReference>
<keyword evidence="1" id="KW-0430">Lectin</keyword>
<dbReference type="InterPro" id="IPR016186">
    <property type="entry name" value="C-type_lectin-like/link_sf"/>
</dbReference>
<protein>
    <recommendedName>
        <fullName evidence="2">C-type lectin domain-containing protein</fullName>
    </recommendedName>
</protein>
<dbReference type="InterPro" id="IPR033989">
    <property type="entry name" value="CD209-like_CTLD"/>
</dbReference>
<dbReference type="InterPro" id="IPR016187">
    <property type="entry name" value="CTDL_fold"/>
</dbReference>
<evidence type="ECO:0000256" key="1">
    <source>
        <dbReference type="ARBA" id="ARBA00022734"/>
    </source>
</evidence>
<dbReference type="GeneTree" id="ENSGT01030000234575"/>
<organism evidence="3 4">
    <name type="scientific">Dicentrarchus labrax</name>
    <name type="common">European seabass</name>
    <name type="synonym">Morone labrax</name>
    <dbReference type="NCBI Taxonomy" id="13489"/>
    <lineage>
        <taxon>Eukaryota</taxon>
        <taxon>Metazoa</taxon>
        <taxon>Chordata</taxon>
        <taxon>Craniata</taxon>
        <taxon>Vertebrata</taxon>
        <taxon>Euteleostomi</taxon>
        <taxon>Actinopterygii</taxon>
        <taxon>Neopterygii</taxon>
        <taxon>Teleostei</taxon>
        <taxon>Neoteleostei</taxon>
        <taxon>Acanthomorphata</taxon>
        <taxon>Eupercaria</taxon>
        <taxon>Moronidae</taxon>
        <taxon>Dicentrarchus</taxon>
    </lineage>
</organism>
<dbReference type="CDD" id="cd03590">
    <property type="entry name" value="CLECT_DC-SIGN_like"/>
    <property type="match status" value="1"/>
</dbReference>
<dbReference type="InterPro" id="IPR050111">
    <property type="entry name" value="C-type_lectin/snaclec_domain"/>
</dbReference>
<proteinExistence type="predicted"/>
<reference evidence="3" key="1">
    <citation type="submission" date="2025-08" db="UniProtKB">
        <authorList>
            <consortium name="Ensembl"/>
        </authorList>
    </citation>
    <scope>IDENTIFICATION</scope>
</reference>
<evidence type="ECO:0000313" key="3">
    <source>
        <dbReference type="Ensembl" id="ENSDLAP00005020373.2"/>
    </source>
</evidence>
<accession>A0A8C4EQW8</accession>
<sequence>ERDLLNARITEMTEELERLQSLSKQGESLHESCGSVMCLYVYLTVKTCPEGWKMFNYICYLLSTESGTWDKAREDCRNRGADLVVIDSEEEEMFLFGLAKKQTWIGLTDREEEGTWKWIDGTPLTLKYWAPNQPDNGGGDSKWGEEDCAQIRDDDNTHWNDLSCEAPLQWFCEK</sequence>
<dbReference type="SUPFAM" id="SSF56436">
    <property type="entry name" value="C-type lectin-like"/>
    <property type="match status" value="1"/>
</dbReference>
<evidence type="ECO:0000313" key="4">
    <source>
        <dbReference type="Proteomes" id="UP000694389"/>
    </source>
</evidence>
<dbReference type="GO" id="GO:0030246">
    <property type="term" value="F:carbohydrate binding"/>
    <property type="evidence" value="ECO:0007669"/>
    <property type="project" value="UniProtKB-KW"/>
</dbReference>
<feature type="domain" description="C-type lectin" evidence="2">
    <location>
        <begin position="55"/>
        <end position="173"/>
    </location>
</feature>
<keyword evidence="4" id="KW-1185">Reference proteome</keyword>
<dbReference type="SMART" id="SM00034">
    <property type="entry name" value="CLECT"/>
    <property type="match status" value="1"/>
</dbReference>
<dbReference type="PROSITE" id="PS50041">
    <property type="entry name" value="C_TYPE_LECTIN_2"/>
    <property type="match status" value="1"/>
</dbReference>
<name>A0A8C4EQW8_DICLA</name>
<evidence type="ECO:0000259" key="2">
    <source>
        <dbReference type="PROSITE" id="PS50041"/>
    </source>
</evidence>
<dbReference type="Proteomes" id="UP000694389">
    <property type="component" value="Unassembled WGS sequence"/>
</dbReference>
<dbReference type="Gene3D" id="3.10.100.10">
    <property type="entry name" value="Mannose-Binding Protein A, subunit A"/>
    <property type="match status" value="1"/>
</dbReference>
<dbReference type="PANTHER" id="PTHR22803">
    <property type="entry name" value="MANNOSE, PHOSPHOLIPASE, LECTIN RECEPTOR RELATED"/>
    <property type="match status" value="1"/>
</dbReference>
<reference evidence="3" key="2">
    <citation type="submission" date="2025-09" db="UniProtKB">
        <authorList>
            <consortium name="Ensembl"/>
        </authorList>
    </citation>
    <scope>IDENTIFICATION</scope>
</reference>
<dbReference type="AlphaFoldDB" id="A0A8C4EQW8"/>
<dbReference type="Pfam" id="PF00059">
    <property type="entry name" value="Lectin_C"/>
    <property type="match status" value="1"/>
</dbReference>
<dbReference type="InterPro" id="IPR001304">
    <property type="entry name" value="C-type_lectin-like"/>
</dbReference>